<name>A0A7C8UFH1_ORBOL</name>
<protein>
    <submittedName>
        <fullName evidence="2">Uncharacterized protein</fullName>
    </submittedName>
</protein>
<evidence type="ECO:0000313" key="2">
    <source>
        <dbReference type="EMBL" id="KAF3196310.1"/>
    </source>
</evidence>
<evidence type="ECO:0000256" key="1">
    <source>
        <dbReference type="SAM" id="SignalP"/>
    </source>
</evidence>
<dbReference type="Proteomes" id="UP000472727">
    <property type="component" value="Unassembled WGS sequence"/>
</dbReference>
<comment type="caution">
    <text evidence="2">The sequence shown here is derived from an EMBL/GenBank/DDBJ whole genome shotgun (WGS) entry which is preliminary data.</text>
</comment>
<evidence type="ECO:0000313" key="3">
    <source>
        <dbReference type="Proteomes" id="UP000472727"/>
    </source>
</evidence>
<gene>
    <name evidence="2" type="ORF">TWF106_005019</name>
</gene>
<proteinExistence type="predicted"/>
<keyword evidence="1" id="KW-0732">Signal</keyword>
<reference evidence="2 3" key="1">
    <citation type="submission" date="2019-06" db="EMBL/GenBank/DDBJ databases">
        <authorList>
            <person name="Palmer J.M."/>
        </authorList>
    </citation>
    <scope>NUCLEOTIDE SEQUENCE [LARGE SCALE GENOMIC DNA]</scope>
    <source>
        <strain evidence="2 3">TWF106</strain>
    </source>
</reference>
<accession>A0A7C8UFH1</accession>
<dbReference type="EMBL" id="WIWS01000226">
    <property type="protein sequence ID" value="KAF3196310.1"/>
    <property type="molecule type" value="Genomic_DNA"/>
</dbReference>
<organism evidence="2 3">
    <name type="scientific">Orbilia oligospora</name>
    <name type="common">Nematode-trapping fungus</name>
    <name type="synonym">Arthrobotrys oligospora</name>
    <dbReference type="NCBI Taxonomy" id="2813651"/>
    <lineage>
        <taxon>Eukaryota</taxon>
        <taxon>Fungi</taxon>
        <taxon>Dikarya</taxon>
        <taxon>Ascomycota</taxon>
        <taxon>Pezizomycotina</taxon>
        <taxon>Orbiliomycetes</taxon>
        <taxon>Orbiliales</taxon>
        <taxon>Orbiliaceae</taxon>
        <taxon>Orbilia</taxon>
    </lineage>
</organism>
<dbReference type="AlphaFoldDB" id="A0A7C8UFH1"/>
<feature type="signal peptide" evidence="1">
    <location>
        <begin position="1"/>
        <end position="25"/>
    </location>
</feature>
<sequence>MHLYTSRNLLAIIGSAILAASSARAASNMVPDYEVKLLLNPTAVLGTDNKLTPTVLPTFGMPTTVTKMNVQFLDKSNKEIYNAG</sequence>
<feature type="chain" id="PRO_5029002772" evidence="1">
    <location>
        <begin position="26"/>
        <end position="84"/>
    </location>
</feature>